<dbReference type="InterPro" id="IPR005031">
    <property type="entry name" value="COQ10_START"/>
</dbReference>
<dbReference type="RefSeq" id="WP_283762333.1">
    <property type="nucleotide sequence ID" value="NZ_JAQPOK010000073.1"/>
</dbReference>
<gene>
    <name evidence="2" type="ORF">PJF56_09105</name>
</gene>
<protein>
    <submittedName>
        <fullName evidence="2">SRPBCC family protein</fullName>
    </submittedName>
</protein>
<dbReference type="Proteomes" id="UP001231370">
    <property type="component" value="Unassembled WGS sequence"/>
</dbReference>
<comment type="caution">
    <text evidence="2">The sequence shown here is derived from an EMBL/GenBank/DDBJ whole genome shotgun (WGS) entry which is preliminary data.</text>
</comment>
<proteinExistence type="predicted"/>
<feature type="domain" description="Coenzyme Q-binding protein COQ10 START" evidence="1">
    <location>
        <begin position="10"/>
        <end position="133"/>
    </location>
</feature>
<dbReference type="InterPro" id="IPR023393">
    <property type="entry name" value="START-like_dom_sf"/>
</dbReference>
<organism evidence="2 3">
    <name type="scientific">Roseofilum halophilum BLCC-M91</name>
    <dbReference type="NCBI Taxonomy" id="3022259"/>
    <lineage>
        <taxon>Bacteria</taxon>
        <taxon>Bacillati</taxon>
        <taxon>Cyanobacteriota</taxon>
        <taxon>Cyanophyceae</taxon>
        <taxon>Desertifilales</taxon>
        <taxon>Desertifilaceae</taxon>
        <taxon>Roseofilum</taxon>
        <taxon>Roseofilum halophilum</taxon>
    </lineage>
</organism>
<dbReference type="Gene3D" id="3.30.530.20">
    <property type="match status" value="1"/>
</dbReference>
<dbReference type="CDD" id="cd07820">
    <property type="entry name" value="SRPBCC_3"/>
    <property type="match status" value="1"/>
</dbReference>
<dbReference type="SUPFAM" id="SSF55961">
    <property type="entry name" value="Bet v1-like"/>
    <property type="match status" value="1"/>
</dbReference>
<evidence type="ECO:0000259" key="1">
    <source>
        <dbReference type="Pfam" id="PF03364"/>
    </source>
</evidence>
<evidence type="ECO:0000313" key="3">
    <source>
        <dbReference type="Proteomes" id="UP001231370"/>
    </source>
</evidence>
<accession>A0ABT7BIK2</accession>
<name>A0ABT7BIK2_9CYAN</name>
<reference evidence="2 3" key="1">
    <citation type="submission" date="2023-01" db="EMBL/GenBank/DDBJ databases">
        <title>Novel diversity within Roseofilum (Cyanobacteria; Desertifilaceae) from marine benthic mats with descriptions of four novel species.</title>
        <authorList>
            <person name="Wang Y."/>
            <person name="Berthold D.E."/>
            <person name="Hu J."/>
            <person name="Lefler F.W."/>
            <person name="Laughinghouse H.D. IV."/>
        </authorList>
    </citation>
    <scope>NUCLEOTIDE SEQUENCE [LARGE SCALE GENOMIC DNA]</scope>
    <source>
        <strain evidence="2 3">BLCC-M91</strain>
    </source>
</reference>
<dbReference type="EMBL" id="JAQPOK010000073">
    <property type="protein sequence ID" value="MDJ1179021.1"/>
    <property type="molecule type" value="Genomic_DNA"/>
</dbReference>
<sequence length="151" mass="17690">MLTFEKSTLIDAPVERVWEFHERADILSLLTPPWQPVKVLRREGGLGVGAITEFEIQLGLIEMKWLARHTDCVPYEYFVDRQIEGPCQSWVHRHQFTPEGNQTRLTDTIRLELFGGEIAEFLLGSFVIDRLEDMFTYRHQVTQRYCPLPIN</sequence>
<evidence type="ECO:0000313" key="2">
    <source>
        <dbReference type="EMBL" id="MDJ1179021.1"/>
    </source>
</evidence>
<keyword evidence="3" id="KW-1185">Reference proteome</keyword>
<dbReference type="Pfam" id="PF03364">
    <property type="entry name" value="Polyketide_cyc"/>
    <property type="match status" value="1"/>
</dbReference>